<dbReference type="PANTHER" id="PTHR46188:SF1">
    <property type="entry name" value="BOLA-LIKE PROTEIN 3"/>
    <property type="match status" value="1"/>
</dbReference>
<evidence type="ECO:0000256" key="2">
    <source>
        <dbReference type="RuleBase" id="RU003860"/>
    </source>
</evidence>
<evidence type="ECO:0000313" key="3">
    <source>
        <dbReference type="EMBL" id="KAG1780363.1"/>
    </source>
</evidence>
<evidence type="ECO:0000256" key="1">
    <source>
        <dbReference type="ARBA" id="ARBA00005578"/>
    </source>
</evidence>
<dbReference type="Pfam" id="PF01722">
    <property type="entry name" value="BolA"/>
    <property type="match status" value="1"/>
</dbReference>
<comment type="caution">
    <text evidence="3">The sequence shown here is derived from an EMBL/GenBank/DDBJ whole genome shotgun (WGS) entry which is preliminary data.</text>
</comment>
<accession>A0A9P7D5Z7</accession>
<organism evidence="3 4">
    <name type="scientific">Suillus placidus</name>
    <dbReference type="NCBI Taxonomy" id="48579"/>
    <lineage>
        <taxon>Eukaryota</taxon>
        <taxon>Fungi</taxon>
        <taxon>Dikarya</taxon>
        <taxon>Basidiomycota</taxon>
        <taxon>Agaricomycotina</taxon>
        <taxon>Agaricomycetes</taxon>
        <taxon>Agaricomycetidae</taxon>
        <taxon>Boletales</taxon>
        <taxon>Suillineae</taxon>
        <taxon>Suillaceae</taxon>
        <taxon>Suillus</taxon>
    </lineage>
</organism>
<dbReference type="GO" id="GO:0005759">
    <property type="term" value="C:mitochondrial matrix"/>
    <property type="evidence" value="ECO:0007669"/>
    <property type="project" value="TreeGrafter"/>
</dbReference>
<reference evidence="3" key="1">
    <citation type="journal article" date="2020" name="New Phytol.">
        <title>Comparative genomics reveals dynamic genome evolution in host specialist ectomycorrhizal fungi.</title>
        <authorList>
            <person name="Lofgren L.A."/>
            <person name="Nguyen N.H."/>
            <person name="Vilgalys R."/>
            <person name="Ruytinx J."/>
            <person name="Liao H.L."/>
            <person name="Branco S."/>
            <person name="Kuo A."/>
            <person name="LaButti K."/>
            <person name="Lipzen A."/>
            <person name="Andreopoulos W."/>
            <person name="Pangilinan J."/>
            <person name="Riley R."/>
            <person name="Hundley H."/>
            <person name="Na H."/>
            <person name="Barry K."/>
            <person name="Grigoriev I.V."/>
            <person name="Stajich J.E."/>
            <person name="Kennedy P.G."/>
        </authorList>
    </citation>
    <scope>NUCLEOTIDE SEQUENCE</scope>
    <source>
        <strain evidence="3">DOB743</strain>
    </source>
</reference>
<dbReference type="OrthoDB" id="203381at2759"/>
<evidence type="ECO:0000313" key="4">
    <source>
        <dbReference type="Proteomes" id="UP000714275"/>
    </source>
</evidence>
<dbReference type="InterPro" id="IPR052275">
    <property type="entry name" value="Mt_Fe-S_assembly_factor"/>
</dbReference>
<gene>
    <name evidence="3" type="ORF">EV702DRAFT_964472</name>
</gene>
<dbReference type="InterPro" id="IPR036065">
    <property type="entry name" value="BolA-like_sf"/>
</dbReference>
<keyword evidence="4" id="KW-1185">Reference proteome</keyword>
<comment type="similarity">
    <text evidence="1 2">Belongs to the BolA/IbaG family.</text>
</comment>
<dbReference type="Gene3D" id="3.30.300.90">
    <property type="entry name" value="BolA-like"/>
    <property type="match status" value="1"/>
</dbReference>
<dbReference type="PANTHER" id="PTHR46188">
    <property type="entry name" value="BOLA-LIKE PROTEIN 3"/>
    <property type="match status" value="1"/>
</dbReference>
<name>A0A9P7D5Z7_9AGAM</name>
<dbReference type="Proteomes" id="UP000714275">
    <property type="component" value="Unassembled WGS sequence"/>
</dbReference>
<sequence>MLTLRRGLAASRALRRFSTKSNLIPPANLSEGEKLIYDKLIDKFLPTELAVQDISGGCGDFYAIKIASEAFKGLSTLNQHRLVTRVLKQEIEGIHGLQVRRRRHQSSP</sequence>
<dbReference type="EMBL" id="JABBWD010000009">
    <property type="protein sequence ID" value="KAG1780363.1"/>
    <property type="molecule type" value="Genomic_DNA"/>
</dbReference>
<protein>
    <submittedName>
        <fullName evidence="3">Bola-like protein</fullName>
    </submittedName>
</protein>
<proteinExistence type="inferred from homology"/>
<dbReference type="AlphaFoldDB" id="A0A9P7D5Z7"/>
<dbReference type="SUPFAM" id="SSF82657">
    <property type="entry name" value="BolA-like"/>
    <property type="match status" value="1"/>
</dbReference>
<dbReference type="InterPro" id="IPR002634">
    <property type="entry name" value="BolA"/>
</dbReference>